<dbReference type="STRING" id="1391654.AKJ09_07143"/>
<dbReference type="Gene3D" id="1.10.10.10">
    <property type="entry name" value="Winged helix-like DNA-binding domain superfamily/Winged helix DNA-binding domain"/>
    <property type="match status" value="1"/>
</dbReference>
<dbReference type="OrthoDB" id="9797134at2"/>
<keyword evidence="5" id="KW-0804">Transcription</keyword>
<organism evidence="8 9">
    <name type="scientific">Labilithrix luteola</name>
    <dbReference type="NCBI Taxonomy" id="1391654"/>
    <lineage>
        <taxon>Bacteria</taxon>
        <taxon>Pseudomonadati</taxon>
        <taxon>Myxococcota</taxon>
        <taxon>Polyangia</taxon>
        <taxon>Polyangiales</taxon>
        <taxon>Labilitrichaceae</taxon>
        <taxon>Labilithrix</taxon>
    </lineage>
</organism>
<dbReference type="InterPro" id="IPR013324">
    <property type="entry name" value="RNA_pol_sigma_r3/r4-like"/>
</dbReference>
<keyword evidence="3" id="KW-0731">Sigma factor</keyword>
<dbReference type="KEGG" id="llu:AKJ09_07143"/>
<dbReference type="PANTHER" id="PTHR43133:SF8">
    <property type="entry name" value="RNA POLYMERASE SIGMA FACTOR HI_1459-RELATED"/>
    <property type="match status" value="1"/>
</dbReference>
<evidence type="ECO:0000313" key="9">
    <source>
        <dbReference type="Proteomes" id="UP000064967"/>
    </source>
</evidence>
<proteinExistence type="inferred from homology"/>
<dbReference type="PANTHER" id="PTHR43133">
    <property type="entry name" value="RNA POLYMERASE ECF-TYPE SIGMA FACTO"/>
    <property type="match status" value="1"/>
</dbReference>
<dbReference type="EMBL" id="CP012333">
    <property type="protein sequence ID" value="AKV00480.1"/>
    <property type="molecule type" value="Genomic_DNA"/>
</dbReference>
<dbReference type="GO" id="GO:0003677">
    <property type="term" value="F:DNA binding"/>
    <property type="evidence" value="ECO:0007669"/>
    <property type="project" value="UniProtKB-KW"/>
</dbReference>
<protein>
    <submittedName>
        <fullName evidence="8">RNA polymerase sigma factor RpoE</fullName>
    </submittedName>
</protein>
<keyword evidence="2" id="KW-0805">Transcription regulation</keyword>
<dbReference type="NCBIfam" id="TIGR02937">
    <property type="entry name" value="sigma70-ECF"/>
    <property type="match status" value="1"/>
</dbReference>
<evidence type="ECO:0000259" key="6">
    <source>
        <dbReference type="Pfam" id="PF04542"/>
    </source>
</evidence>
<dbReference type="SUPFAM" id="SSF88946">
    <property type="entry name" value="Sigma2 domain of RNA polymerase sigma factors"/>
    <property type="match status" value="1"/>
</dbReference>
<dbReference type="AlphaFoldDB" id="A0A0K1Q4Z3"/>
<dbReference type="Pfam" id="PF08281">
    <property type="entry name" value="Sigma70_r4_2"/>
    <property type="match status" value="1"/>
</dbReference>
<evidence type="ECO:0000259" key="7">
    <source>
        <dbReference type="Pfam" id="PF08281"/>
    </source>
</evidence>
<dbReference type="InterPro" id="IPR013325">
    <property type="entry name" value="RNA_pol_sigma_r2"/>
</dbReference>
<keyword evidence="4" id="KW-0238">DNA-binding</keyword>
<dbReference type="GO" id="GO:0016987">
    <property type="term" value="F:sigma factor activity"/>
    <property type="evidence" value="ECO:0007669"/>
    <property type="project" value="UniProtKB-KW"/>
</dbReference>
<evidence type="ECO:0000256" key="2">
    <source>
        <dbReference type="ARBA" id="ARBA00023015"/>
    </source>
</evidence>
<dbReference type="GO" id="GO:0006352">
    <property type="term" value="P:DNA-templated transcription initiation"/>
    <property type="evidence" value="ECO:0007669"/>
    <property type="project" value="InterPro"/>
</dbReference>
<evidence type="ECO:0000256" key="1">
    <source>
        <dbReference type="ARBA" id="ARBA00010641"/>
    </source>
</evidence>
<evidence type="ECO:0000256" key="4">
    <source>
        <dbReference type="ARBA" id="ARBA00023125"/>
    </source>
</evidence>
<accession>A0A0K1Q4Z3</accession>
<feature type="domain" description="RNA polymerase sigma-70 region 2" evidence="6">
    <location>
        <begin position="34"/>
        <end position="101"/>
    </location>
</feature>
<dbReference type="Proteomes" id="UP000064967">
    <property type="component" value="Chromosome"/>
</dbReference>
<comment type="similarity">
    <text evidence="1">Belongs to the sigma-70 factor family. ECF subfamily.</text>
</comment>
<dbReference type="InterPro" id="IPR036388">
    <property type="entry name" value="WH-like_DNA-bd_sf"/>
</dbReference>
<keyword evidence="9" id="KW-1185">Reference proteome</keyword>
<reference evidence="8 9" key="1">
    <citation type="submission" date="2015-08" db="EMBL/GenBank/DDBJ databases">
        <authorList>
            <person name="Babu N.S."/>
            <person name="Beckwith C.J."/>
            <person name="Beseler K.G."/>
            <person name="Brison A."/>
            <person name="Carone J.V."/>
            <person name="Caskin T.P."/>
            <person name="Diamond M."/>
            <person name="Durham M.E."/>
            <person name="Foxe J.M."/>
            <person name="Go M."/>
            <person name="Henderson B.A."/>
            <person name="Jones I.B."/>
            <person name="McGettigan J.A."/>
            <person name="Micheletti S.J."/>
            <person name="Nasrallah M.E."/>
            <person name="Ortiz D."/>
            <person name="Piller C.R."/>
            <person name="Privatt S.R."/>
            <person name="Schneider S.L."/>
            <person name="Sharp S."/>
            <person name="Smith T.C."/>
            <person name="Stanton J.D."/>
            <person name="Ullery H.E."/>
            <person name="Wilson R.J."/>
            <person name="Serrano M.G."/>
            <person name="Buck G."/>
            <person name="Lee V."/>
            <person name="Wang Y."/>
            <person name="Carvalho R."/>
            <person name="Voegtly L."/>
            <person name="Shi R."/>
            <person name="Duckworth R."/>
            <person name="Johnson A."/>
            <person name="Loviza R."/>
            <person name="Walstead R."/>
            <person name="Shah Z."/>
            <person name="Kiflezghi M."/>
            <person name="Wade K."/>
            <person name="Ball S.L."/>
            <person name="Bradley K.W."/>
            <person name="Asai D.J."/>
            <person name="Bowman C.A."/>
            <person name="Russell D.A."/>
            <person name="Pope W.H."/>
            <person name="Jacobs-Sera D."/>
            <person name="Hendrix R.W."/>
            <person name="Hatfull G.F."/>
        </authorList>
    </citation>
    <scope>NUCLEOTIDE SEQUENCE [LARGE SCALE GENOMIC DNA]</scope>
    <source>
        <strain evidence="8 9">DSM 27648</strain>
    </source>
</reference>
<dbReference type="Pfam" id="PF04542">
    <property type="entry name" value="Sigma70_r2"/>
    <property type="match status" value="1"/>
</dbReference>
<dbReference type="InterPro" id="IPR039425">
    <property type="entry name" value="RNA_pol_sigma-70-like"/>
</dbReference>
<name>A0A0K1Q4Z3_9BACT</name>
<dbReference type="RefSeq" id="WP_146651764.1">
    <property type="nucleotide sequence ID" value="NZ_CP012333.1"/>
</dbReference>
<sequence length="193" mass="21482">MKQAARELLLPRSLTDADLVAAIGTGDLSGLGVLFDRHGSDVRRLLLRLGAGQVDVDDLVQQTFLDLLRSAHRFRQGAPVRPWLFGLAAMVRRRHRRALRRMIDHLRVWALEQDDSHAPPPSEAVERSAFARRAQRALEGLSAKKREAFVLVVLEGLSGEEAAAALDIPVMTVWTRLHYARAELRDALASENA</sequence>
<feature type="domain" description="RNA polymerase sigma factor 70 region 4 type 2" evidence="7">
    <location>
        <begin position="133"/>
        <end position="184"/>
    </location>
</feature>
<dbReference type="CDD" id="cd06171">
    <property type="entry name" value="Sigma70_r4"/>
    <property type="match status" value="1"/>
</dbReference>
<evidence type="ECO:0000313" key="8">
    <source>
        <dbReference type="EMBL" id="AKV00480.1"/>
    </source>
</evidence>
<dbReference type="Gene3D" id="1.10.1740.10">
    <property type="match status" value="1"/>
</dbReference>
<dbReference type="InterPro" id="IPR013249">
    <property type="entry name" value="RNA_pol_sigma70_r4_t2"/>
</dbReference>
<dbReference type="SUPFAM" id="SSF88659">
    <property type="entry name" value="Sigma3 and sigma4 domains of RNA polymerase sigma factors"/>
    <property type="match status" value="1"/>
</dbReference>
<dbReference type="InterPro" id="IPR007627">
    <property type="entry name" value="RNA_pol_sigma70_r2"/>
</dbReference>
<gene>
    <name evidence="8" type="ORF">AKJ09_07143</name>
</gene>
<evidence type="ECO:0000256" key="3">
    <source>
        <dbReference type="ARBA" id="ARBA00023082"/>
    </source>
</evidence>
<evidence type="ECO:0000256" key="5">
    <source>
        <dbReference type="ARBA" id="ARBA00023163"/>
    </source>
</evidence>
<dbReference type="InterPro" id="IPR014284">
    <property type="entry name" value="RNA_pol_sigma-70_dom"/>
</dbReference>